<dbReference type="Gene3D" id="1.10.10.10">
    <property type="entry name" value="Winged helix-like DNA-binding domain superfamily/Winged helix DNA-binding domain"/>
    <property type="match status" value="1"/>
</dbReference>
<dbReference type="EMBL" id="CP125292">
    <property type="protein sequence ID" value="WHM22230.1"/>
    <property type="molecule type" value="Genomic_DNA"/>
</dbReference>
<dbReference type="PANTHER" id="PTHR30126">
    <property type="entry name" value="HTH-TYPE TRANSCRIPTIONAL REGULATOR"/>
    <property type="match status" value="1"/>
</dbReference>
<dbReference type="Pfam" id="PF03466">
    <property type="entry name" value="LysR_substrate"/>
    <property type="match status" value="1"/>
</dbReference>
<evidence type="ECO:0000256" key="4">
    <source>
        <dbReference type="ARBA" id="ARBA00023163"/>
    </source>
</evidence>
<sequence length="292" mass="33172">MELRDLQIFKCVAHHKSITGAAKELNYVQSNVTARIKQLENELKTPLFNRHKKGVSLSPEGRKMIEYVNKILKDVEELEQVFLDTDIPSGILKIGTVETVRILPTIIASYYKKYPNVDLSLQAGLTEELIKKVMNHELDGAFISGPLKHSILEQYDVYTERLTLVTSNKTFNIEDFSTTPILVFNQGCGYRSRLEQWLKDEGVLPNRMMEFNILETILNSVALGLGITVVPESAVMHLAAQGKVYCHPLPEKDSCISTIFIRHKDAYLTNSMRSLLKTIVEWGLSRKVCKLF</sequence>
<gene>
    <name evidence="6" type="primary">czcR</name>
    <name evidence="6" type="ORF">QL281_03820</name>
</gene>
<dbReference type="GO" id="GO:0003700">
    <property type="term" value="F:DNA-binding transcription factor activity"/>
    <property type="evidence" value="ECO:0007669"/>
    <property type="project" value="InterPro"/>
</dbReference>
<evidence type="ECO:0000256" key="2">
    <source>
        <dbReference type="ARBA" id="ARBA00023015"/>
    </source>
</evidence>
<protein>
    <submittedName>
        <fullName evidence="6">LysR family transcriptional regulator CzcR</fullName>
    </submittedName>
</protein>
<feature type="domain" description="HTH lysR-type" evidence="5">
    <location>
        <begin position="1"/>
        <end position="58"/>
    </location>
</feature>
<dbReference type="Proteomes" id="UP001229422">
    <property type="component" value="Chromosome"/>
</dbReference>
<keyword evidence="2" id="KW-0805">Transcription regulation</keyword>
<evidence type="ECO:0000259" key="5">
    <source>
        <dbReference type="PROSITE" id="PS50931"/>
    </source>
</evidence>
<dbReference type="Gene3D" id="3.40.190.290">
    <property type="match status" value="1"/>
</dbReference>
<comment type="similarity">
    <text evidence="1">Belongs to the LysR transcriptional regulatory family.</text>
</comment>
<dbReference type="FunFam" id="1.10.10.10:FF:000001">
    <property type="entry name" value="LysR family transcriptional regulator"/>
    <property type="match status" value="1"/>
</dbReference>
<dbReference type="RefSeq" id="WP_144459539.1">
    <property type="nucleotide sequence ID" value="NZ_CP061870.1"/>
</dbReference>
<reference evidence="6" key="1">
    <citation type="submission" date="2023-05" db="EMBL/GenBank/DDBJ databases">
        <title>Complete genome sequence of Bacillus subtilis SRCM117797 isolated from Soybean paste.</title>
        <authorList>
            <person name="Abraha H.B."/>
            <person name="Kim K.-P."/>
            <person name="Ryu M.-S."/>
            <person name="Jeong D.-Y."/>
        </authorList>
    </citation>
    <scope>NUCLEOTIDE SEQUENCE</scope>
    <source>
        <strain evidence="6">SRCM117797</strain>
    </source>
</reference>
<organism evidence="6 7">
    <name type="scientific">Bacillus subtilis</name>
    <dbReference type="NCBI Taxonomy" id="1423"/>
    <lineage>
        <taxon>Bacteria</taxon>
        <taxon>Bacillati</taxon>
        <taxon>Bacillota</taxon>
        <taxon>Bacilli</taxon>
        <taxon>Bacillales</taxon>
        <taxon>Bacillaceae</taxon>
        <taxon>Bacillus</taxon>
    </lineage>
</organism>
<dbReference type="PROSITE" id="PS50931">
    <property type="entry name" value="HTH_LYSR"/>
    <property type="match status" value="1"/>
</dbReference>
<name>A0AAQ3IHL4_BACIU</name>
<keyword evidence="4" id="KW-0804">Transcription</keyword>
<dbReference type="Pfam" id="PF00126">
    <property type="entry name" value="HTH_1"/>
    <property type="match status" value="1"/>
</dbReference>
<proteinExistence type="inferred from homology"/>
<dbReference type="SUPFAM" id="SSF46785">
    <property type="entry name" value="Winged helix' DNA-binding domain"/>
    <property type="match status" value="1"/>
</dbReference>
<dbReference type="PANTHER" id="PTHR30126:SF40">
    <property type="entry name" value="HTH-TYPE TRANSCRIPTIONAL REGULATOR GLTR"/>
    <property type="match status" value="1"/>
</dbReference>
<dbReference type="CDD" id="cd08442">
    <property type="entry name" value="PBP2_YofA_SoxR_like"/>
    <property type="match status" value="1"/>
</dbReference>
<accession>A0AAQ3IHL4</accession>
<evidence type="ECO:0000256" key="1">
    <source>
        <dbReference type="ARBA" id="ARBA00009437"/>
    </source>
</evidence>
<dbReference type="InterPro" id="IPR000847">
    <property type="entry name" value="LysR_HTH_N"/>
</dbReference>
<evidence type="ECO:0000256" key="3">
    <source>
        <dbReference type="ARBA" id="ARBA00023125"/>
    </source>
</evidence>
<keyword evidence="3" id="KW-0238">DNA-binding</keyword>
<dbReference type="AlphaFoldDB" id="A0AAQ3IHL4"/>
<dbReference type="PRINTS" id="PR00039">
    <property type="entry name" value="HTHLYSR"/>
</dbReference>
<dbReference type="GO" id="GO:0000976">
    <property type="term" value="F:transcription cis-regulatory region binding"/>
    <property type="evidence" value="ECO:0007669"/>
    <property type="project" value="TreeGrafter"/>
</dbReference>
<dbReference type="SUPFAM" id="SSF53850">
    <property type="entry name" value="Periplasmic binding protein-like II"/>
    <property type="match status" value="1"/>
</dbReference>
<evidence type="ECO:0000313" key="7">
    <source>
        <dbReference type="Proteomes" id="UP001229422"/>
    </source>
</evidence>
<dbReference type="InterPro" id="IPR036390">
    <property type="entry name" value="WH_DNA-bd_sf"/>
</dbReference>
<dbReference type="InterPro" id="IPR036388">
    <property type="entry name" value="WH-like_DNA-bd_sf"/>
</dbReference>
<evidence type="ECO:0000313" key="6">
    <source>
        <dbReference type="EMBL" id="WHM22230.1"/>
    </source>
</evidence>
<dbReference type="InterPro" id="IPR005119">
    <property type="entry name" value="LysR_subst-bd"/>
</dbReference>